<keyword evidence="1" id="KW-0547">Nucleotide-binding</keyword>
<sequence>METPTRVFDFLHYQFQNYPLEVCLSAKVDGDWFEYSTQDVIDIVNKLALGLIKLGVEPGDKVAIISPNRPEWNFVDQACSQIAAVSVPMYPTINADDYAYIFNHAEVKVVFGADDEIMKKVAGAMEQANTIEHVYSFDDLGVVDNWKQILSLDPSGDIKEIERRMNSVQSTDLFTIIYTSGTTGRPKGVMLSHDNVVSNALAVKTALRGLLDVGSKALSFLPLCHILERTASFFYFYSGISICYAESMETIGENLKEIQPNMFTTVPRLLEKVYDKIMAKGYELSGIKRALFFWAVKLGLKFEPFEDMGWWYNFQLSIARKLIFSKWREALGGRMQYILVGAAALQPRLARVFWAAEIPVCEGYGLTETSPGVAFNVPFEDGVRVGTVGKLLDRIEVKIAEDGEILCKGPNIMMGYYKAPDLSAAVMADDWFHTGDIGDLTDGFLRITDRKKEMFKTSGGKYIAPQLMENKFKESPFIEQIMVLGEGRRFPAALIVPNQEALHEWAERHGVKHANFDSLLMDSATEKLFATEIEKRNRSFGNWEQVKKYKLLTDSWGIDTGELTPTLKLKRRVILEKYADLVDDFYA</sequence>
<evidence type="ECO:0000256" key="1">
    <source>
        <dbReference type="ARBA" id="ARBA00022741"/>
    </source>
</evidence>
<dbReference type="EMBL" id="JAOYOD010000001">
    <property type="protein sequence ID" value="MCV9387955.1"/>
    <property type="molecule type" value="Genomic_DNA"/>
</dbReference>
<dbReference type="InterPro" id="IPR020845">
    <property type="entry name" value="AMP-binding_CS"/>
</dbReference>
<comment type="caution">
    <text evidence="4">The sequence shown here is derived from an EMBL/GenBank/DDBJ whole genome shotgun (WGS) entry which is preliminary data.</text>
</comment>
<dbReference type="Gene3D" id="3.40.50.12780">
    <property type="entry name" value="N-terminal domain of ligase-like"/>
    <property type="match status" value="2"/>
</dbReference>
<dbReference type="PROSITE" id="PS00455">
    <property type="entry name" value="AMP_BINDING"/>
    <property type="match status" value="1"/>
</dbReference>
<keyword evidence="5" id="KW-1185">Reference proteome</keyword>
<protein>
    <submittedName>
        <fullName evidence="4">Long-chain fatty acid--CoA ligase</fullName>
    </submittedName>
</protein>
<accession>A0ABT3CW67</accession>
<proteinExistence type="predicted"/>
<dbReference type="CDD" id="cd05907">
    <property type="entry name" value="VL_LC_FACS_like"/>
    <property type="match status" value="1"/>
</dbReference>
<dbReference type="PANTHER" id="PTHR43272:SF33">
    <property type="entry name" value="AMP-BINDING DOMAIN-CONTAINING PROTEIN-RELATED"/>
    <property type="match status" value="1"/>
</dbReference>
<dbReference type="GO" id="GO:0016874">
    <property type="term" value="F:ligase activity"/>
    <property type="evidence" value="ECO:0007669"/>
    <property type="project" value="UniProtKB-KW"/>
</dbReference>
<reference evidence="4 5" key="1">
    <citation type="submission" date="2022-10" db="EMBL/GenBank/DDBJ databases">
        <title>Comparative genomics and taxonomic characterization of three novel marine species of genus Reichenbachiella exhibiting antioxidant and polysaccharide degradation activities.</title>
        <authorList>
            <person name="Muhammad N."/>
            <person name="Lee Y.-J."/>
            <person name="Ko J."/>
            <person name="Kim S.-G."/>
        </authorList>
    </citation>
    <scope>NUCLEOTIDE SEQUENCE [LARGE SCALE GENOMIC DNA]</scope>
    <source>
        <strain evidence="4 5">ABR2-5</strain>
    </source>
</reference>
<evidence type="ECO:0000256" key="2">
    <source>
        <dbReference type="ARBA" id="ARBA00022840"/>
    </source>
</evidence>
<evidence type="ECO:0000313" key="4">
    <source>
        <dbReference type="EMBL" id="MCV9387955.1"/>
    </source>
</evidence>
<dbReference type="InterPro" id="IPR042099">
    <property type="entry name" value="ANL_N_sf"/>
</dbReference>
<keyword evidence="4" id="KW-0436">Ligase</keyword>
<dbReference type="Pfam" id="PF23562">
    <property type="entry name" value="AMP-binding_C_3"/>
    <property type="match status" value="1"/>
</dbReference>
<evidence type="ECO:0000259" key="3">
    <source>
        <dbReference type="Pfam" id="PF00501"/>
    </source>
</evidence>
<dbReference type="SUPFAM" id="SSF56801">
    <property type="entry name" value="Acetyl-CoA synthetase-like"/>
    <property type="match status" value="1"/>
</dbReference>
<feature type="domain" description="AMP-dependent synthetase/ligase" evidence="3">
    <location>
        <begin position="15"/>
        <end position="417"/>
    </location>
</feature>
<dbReference type="PANTHER" id="PTHR43272">
    <property type="entry name" value="LONG-CHAIN-FATTY-ACID--COA LIGASE"/>
    <property type="match status" value="1"/>
</dbReference>
<gene>
    <name evidence="4" type="ORF">N7U62_14830</name>
</gene>
<organism evidence="4 5">
    <name type="scientific">Reichenbachiella ulvae</name>
    <dbReference type="NCBI Taxonomy" id="2980104"/>
    <lineage>
        <taxon>Bacteria</taxon>
        <taxon>Pseudomonadati</taxon>
        <taxon>Bacteroidota</taxon>
        <taxon>Cytophagia</taxon>
        <taxon>Cytophagales</taxon>
        <taxon>Reichenbachiellaceae</taxon>
        <taxon>Reichenbachiella</taxon>
    </lineage>
</organism>
<dbReference type="Pfam" id="PF00501">
    <property type="entry name" value="AMP-binding"/>
    <property type="match status" value="1"/>
</dbReference>
<keyword evidence="2" id="KW-0067">ATP-binding</keyword>
<evidence type="ECO:0000313" key="5">
    <source>
        <dbReference type="Proteomes" id="UP001300692"/>
    </source>
</evidence>
<dbReference type="InterPro" id="IPR000873">
    <property type="entry name" value="AMP-dep_synth/lig_dom"/>
</dbReference>
<dbReference type="Proteomes" id="UP001300692">
    <property type="component" value="Unassembled WGS sequence"/>
</dbReference>
<name>A0ABT3CW67_9BACT</name>
<dbReference type="RefSeq" id="WP_264138776.1">
    <property type="nucleotide sequence ID" value="NZ_JAOYOD010000001.1"/>
</dbReference>